<dbReference type="EMBL" id="LAZR01033432">
    <property type="protein sequence ID" value="KKL48092.1"/>
    <property type="molecule type" value="Genomic_DNA"/>
</dbReference>
<sequence length="35" mass="4401">MDYADWMDWNLELREMFPFEMLEEEGEEERGNEND</sequence>
<accession>A0A0F9FAF7</accession>
<gene>
    <name evidence="1" type="ORF">LCGC14_2329010</name>
</gene>
<name>A0A0F9FAF7_9ZZZZ</name>
<protein>
    <submittedName>
        <fullName evidence="1">Uncharacterized protein</fullName>
    </submittedName>
</protein>
<comment type="caution">
    <text evidence="1">The sequence shown here is derived from an EMBL/GenBank/DDBJ whole genome shotgun (WGS) entry which is preliminary data.</text>
</comment>
<organism evidence="1">
    <name type="scientific">marine sediment metagenome</name>
    <dbReference type="NCBI Taxonomy" id="412755"/>
    <lineage>
        <taxon>unclassified sequences</taxon>
        <taxon>metagenomes</taxon>
        <taxon>ecological metagenomes</taxon>
    </lineage>
</organism>
<dbReference type="AlphaFoldDB" id="A0A0F9FAF7"/>
<evidence type="ECO:0000313" key="1">
    <source>
        <dbReference type="EMBL" id="KKL48092.1"/>
    </source>
</evidence>
<reference evidence="1" key="1">
    <citation type="journal article" date="2015" name="Nature">
        <title>Complex archaea that bridge the gap between prokaryotes and eukaryotes.</title>
        <authorList>
            <person name="Spang A."/>
            <person name="Saw J.H."/>
            <person name="Jorgensen S.L."/>
            <person name="Zaremba-Niedzwiedzka K."/>
            <person name="Martijn J."/>
            <person name="Lind A.E."/>
            <person name="van Eijk R."/>
            <person name="Schleper C."/>
            <person name="Guy L."/>
            <person name="Ettema T.J."/>
        </authorList>
    </citation>
    <scope>NUCLEOTIDE SEQUENCE</scope>
</reference>
<proteinExistence type="predicted"/>